<evidence type="ECO:0000313" key="2">
    <source>
        <dbReference type="Proteomes" id="UP000248863"/>
    </source>
</evidence>
<keyword evidence="2" id="KW-1185">Reference proteome</keyword>
<organism evidence="1 2">
    <name type="scientific">Rhodoplanes elegans</name>
    <dbReference type="NCBI Taxonomy" id="29408"/>
    <lineage>
        <taxon>Bacteria</taxon>
        <taxon>Pseudomonadati</taxon>
        <taxon>Pseudomonadota</taxon>
        <taxon>Alphaproteobacteria</taxon>
        <taxon>Hyphomicrobiales</taxon>
        <taxon>Nitrobacteraceae</taxon>
        <taxon>Rhodoplanes</taxon>
    </lineage>
</organism>
<protein>
    <submittedName>
        <fullName evidence="1">Uncharacterized protein</fullName>
    </submittedName>
</protein>
<dbReference type="RefSeq" id="WP_111356260.1">
    <property type="nucleotide sequence ID" value="NZ_NHSK01000074.1"/>
</dbReference>
<sequence>MATEKQIEAAAEILRDMIDAPPSVTETLIRDALDAAERVAWEPIEHLPAAPCQVEYFYRDLKLDDCRGGPKSAVIKSWRDLRLGHGYWDGQRWRGLLTGHDVFQFQDDTTILPTHYRISSAPPAEEK</sequence>
<comment type="caution">
    <text evidence="1">The sequence shown here is derived from an EMBL/GenBank/DDBJ whole genome shotgun (WGS) entry which is preliminary data.</text>
</comment>
<dbReference type="Proteomes" id="UP000248863">
    <property type="component" value="Unassembled WGS sequence"/>
</dbReference>
<accession>A0A327KPV3</accession>
<proteinExistence type="predicted"/>
<reference evidence="1 2" key="1">
    <citation type="submission" date="2017-07" db="EMBL/GenBank/DDBJ databases">
        <title>Draft Genome Sequences of Select Purple Nonsulfur Bacteria.</title>
        <authorList>
            <person name="Lasarre B."/>
            <person name="Mckinlay J.B."/>
        </authorList>
    </citation>
    <scope>NUCLEOTIDE SEQUENCE [LARGE SCALE GENOMIC DNA]</scope>
    <source>
        <strain evidence="1 2">DSM 11907</strain>
    </source>
</reference>
<dbReference type="AlphaFoldDB" id="A0A327KPV3"/>
<gene>
    <name evidence="1" type="ORF">CH338_06185</name>
</gene>
<evidence type="ECO:0000313" key="1">
    <source>
        <dbReference type="EMBL" id="RAI40427.1"/>
    </source>
</evidence>
<dbReference type="EMBL" id="NPEU01000041">
    <property type="protein sequence ID" value="RAI40427.1"/>
    <property type="molecule type" value="Genomic_DNA"/>
</dbReference>
<name>A0A327KPV3_9BRAD</name>